<dbReference type="GeneTree" id="ENSGT01030000239179"/>
<dbReference type="Gene3D" id="3.30.70.330">
    <property type="match status" value="1"/>
</dbReference>
<name>A0A8C4X0F2_EPTBU</name>
<reference evidence="3" key="1">
    <citation type="submission" date="2025-08" db="UniProtKB">
        <authorList>
            <consortium name="Ensembl"/>
        </authorList>
    </citation>
    <scope>IDENTIFICATION</scope>
</reference>
<dbReference type="InterPro" id="IPR000504">
    <property type="entry name" value="RRM_dom"/>
</dbReference>
<proteinExistence type="predicted"/>
<dbReference type="Ensembl" id="ENSEBUT00000024856.1">
    <property type="protein sequence ID" value="ENSEBUP00000024281.1"/>
    <property type="gene ID" value="ENSEBUG00000014958.1"/>
</dbReference>
<dbReference type="Proteomes" id="UP000694388">
    <property type="component" value="Unplaced"/>
</dbReference>
<keyword evidence="4" id="KW-1185">Reference proteome</keyword>
<dbReference type="InterPro" id="IPR012677">
    <property type="entry name" value="Nucleotide-bd_a/b_plait_sf"/>
</dbReference>
<reference evidence="3" key="2">
    <citation type="submission" date="2025-09" db="UniProtKB">
        <authorList>
            <consortium name="Ensembl"/>
        </authorList>
    </citation>
    <scope>IDENTIFICATION</scope>
</reference>
<dbReference type="InterPro" id="IPR035979">
    <property type="entry name" value="RBD_domain_sf"/>
</dbReference>
<evidence type="ECO:0000313" key="3">
    <source>
        <dbReference type="Ensembl" id="ENSEBUP00000024281.1"/>
    </source>
</evidence>
<accession>A0A8C4X0F2</accession>
<dbReference type="GO" id="GO:0003723">
    <property type="term" value="F:RNA binding"/>
    <property type="evidence" value="ECO:0007669"/>
    <property type="project" value="UniProtKB-UniRule"/>
</dbReference>
<dbReference type="Pfam" id="PF00076">
    <property type="entry name" value="RRM_1"/>
    <property type="match status" value="1"/>
</dbReference>
<keyword evidence="1" id="KW-0694">RNA-binding</keyword>
<dbReference type="AlphaFoldDB" id="A0A8C4X0F2"/>
<dbReference type="SUPFAM" id="SSF54928">
    <property type="entry name" value="RNA-binding domain, RBD"/>
    <property type="match status" value="1"/>
</dbReference>
<evidence type="ECO:0000313" key="4">
    <source>
        <dbReference type="Proteomes" id="UP000694388"/>
    </source>
</evidence>
<evidence type="ECO:0000256" key="1">
    <source>
        <dbReference type="PROSITE-ProRule" id="PRU00176"/>
    </source>
</evidence>
<organism evidence="3 4">
    <name type="scientific">Eptatretus burgeri</name>
    <name type="common">Inshore hagfish</name>
    <dbReference type="NCBI Taxonomy" id="7764"/>
    <lineage>
        <taxon>Eukaryota</taxon>
        <taxon>Metazoa</taxon>
        <taxon>Chordata</taxon>
        <taxon>Craniata</taxon>
        <taxon>Vertebrata</taxon>
        <taxon>Cyclostomata</taxon>
        <taxon>Myxini</taxon>
        <taxon>Myxiniformes</taxon>
        <taxon>Myxinidae</taxon>
        <taxon>Eptatretinae</taxon>
        <taxon>Eptatretus</taxon>
    </lineage>
</organism>
<sequence length="80" mass="9053">MSARLYLGNLASQTTVADLETLFEQHSLPLRYSPLVRKGFAFVDCQDNETALRALHLFSGKVELHGVILCLEHSVQKRLR</sequence>
<dbReference type="PROSITE" id="PS50102">
    <property type="entry name" value="RRM"/>
    <property type="match status" value="1"/>
</dbReference>
<dbReference type="SMART" id="SM00360">
    <property type="entry name" value="RRM"/>
    <property type="match status" value="1"/>
</dbReference>
<feature type="domain" description="RRM" evidence="2">
    <location>
        <begin position="3"/>
        <end position="80"/>
    </location>
</feature>
<evidence type="ECO:0000259" key="2">
    <source>
        <dbReference type="PROSITE" id="PS50102"/>
    </source>
</evidence>
<protein>
    <recommendedName>
        <fullName evidence="2">RRM domain-containing protein</fullName>
    </recommendedName>
</protein>